<dbReference type="InterPro" id="IPR021829">
    <property type="entry name" value="DUF3419"/>
</dbReference>
<dbReference type="InterPro" id="IPR029063">
    <property type="entry name" value="SAM-dependent_MTases_sf"/>
</dbReference>
<dbReference type="CDD" id="cd02440">
    <property type="entry name" value="AdoMet_MTases"/>
    <property type="match status" value="1"/>
</dbReference>
<dbReference type="SUPFAM" id="SSF53335">
    <property type="entry name" value="S-adenosyl-L-methionine-dependent methyltransferases"/>
    <property type="match status" value="1"/>
</dbReference>
<dbReference type="EMBL" id="RSCL01000033">
    <property type="protein sequence ID" value="RUS97362.1"/>
    <property type="molecule type" value="Genomic_DNA"/>
</dbReference>
<evidence type="ECO:0000313" key="1">
    <source>
        <dbReference type="EMBL" id="RUS97362.1"/>
    </source>
</evidence>
<dbReference type="PANTHER" id="PTHR47473:SF1">
    <property type="entry name" value="METHYLTRANSFERASE DOMAIN-CONTAINING PROTEIN"/>
    <property type="match status" value="1"/>
</dbReference>
<organism evidence="1 2">
    <name type="scientific">Dulcicalothrix desertica PCC 7102</name>
    <dbReference type="NCBI Taxonomy" id="232991"/>
    <lineage>
        <taxon>Bacteria</taxon>
        <taxon>Bacillati</taxon>
        <taxon>Cyanobacteriota</taxon>
        <taxon>Cyanophyceae</taxon>
        <taxon>Nostocales</taxon>
        <taxon>Calotrichaceae</taxon>
        <taxon>Dulcicalothrix</taxon>
    </lineage>
</organism>
<name>A0A3S1ABI6_9CYAN</name>
<accession>A0A3S1ABI6</accession>
<dbReference type="OrthoDB" id="1522784at2"/>
<sequence>MPSEISYKADFSEIRYAQCWEDADILLNALDIQPGDICLSIASAGDNTLAMLSQSPARVIAVDINPAQIACLELRVAAYRELSHPELLVLIGSLPGDGAYRNSLYHRCRPQLSTVTRQFWDNRSTAIAQGIGTAGKFERYLRLFRSMLPLIHNQDIITEAITEKTEAERHIFYQQHWNNNRWQLFFKIFFSQFILGRLGRHPSFFEYAQKNVAEHLLQRTAYAMTTINPCDNPYLQWIATGQHLTALPYALRPENFEIIRANLDRLEWHCTAIEDLLKNLDCDFINKYNLSNIFEYMSNQNYETLLRKLIRVGKSSARLAYWNLLVKRSRPEDMKNLLYSLTLEATRLYQQDKAFFYSSFILEEII</sequence>
<keyword evidence="2" id="KW-1185">Reference proteome</keyword>
<proteinExistence type="predicted"/>
<evidence type="ECO:0000313" key="2">
    <source>
        <dbReference type="Proteomes" id="UP000271624"/>
    </source>
</evidence>
<reference evidence="1" key="2">
    <citation type="journal article" date="2019" name="Genome Biol. Evol.">
        <title>Day and night: Metabolic profiles and evolutionary relationships of six axenic non-marine cyanobacteria.</title>
        <authorList>
            <person name="Will S.E."/>
            <person name="Henke P."/>
            <person name="Boedeker C."/>
            <person name="Huang S."/>
            <person name="Brinkmann H."/>
            <person name="Rohde M."/>
            <person name="Jarek M."/>
            <person name="Friedl T."/>
            <person name="Seufert S."/>
            <person name="Schumacher M."/>
            <person name="Overmann J."/>
            <person name="Neumann-Schaal M."/>
            <person name="Petersen J."/>
        </authorList>
    </citation>
    <scope>NUCLEOTIDE SEQUENCE [LARGE SCALE GENOMIC DNA]</scope>
    <source>
        <strain evidence="1">PCC 7102</strain>
    </source>
</reference>
<protein>
    <recommendedName>
        <fullName evidence="3">S-adenosylmethionine--diacylglycerol 3-amino-3-carboxypropyl transferase</fullName>
    </recommendedName>
</protein>
<dbReference type="Proteomes" id="UP000271624">
    <property type="component" value="Unassembled WGS sequence"/>
</dbReference>
<dbReference type="Pfam" id="PF11899">
    <property type="entry name" value="DUF3419"/>
    <property type="match status" value="1"/>
</dbReference>
<dbReference type="AlphaFoldDB" id="A0A3S1ABI6"/>
<evidence type="ECO:0008006" key="3">
    <source>
        <dbReference type="Google" id="ProtNLM"/>
    </source>
</evidence>
<dbReference type="PANTHER" id="PTHR47473">
    <property type="entry name" value="BTA1P"/>
    <property type="match status" value="1"/>
</dbReference>
<comment type="caution">
    <text evidence="1">The sequence shown here is derived from an EMBL/GenBank/DDBJ whole genome shotgun (WGS) entry which is preliminary data.</text>
</comment>
<dbReference type="RefSeq" id="WP_127086488.1">
    <property type="nucleotide sequence ID" value="NZ_RSCL01000033.1"/>
</dbReference>
<gene>
    <name evidence="1" type="ORF">DSM106972_084650</name>
</gene>
<reference evidence="1" key="1">
    <citation type="submission" date="2018-12" db="EMBL/GenBank/DDBJ databases">
        <authorList>
            <person name="Will S."/>
            <person name="Neumann-Schaal M."/>
            <person name="Henke P."/>
        </authorList>
    </citation>
    <scope>NUCLEOTIDE SEQUENCE</scope>
    <source>
        <strain evidence="1">PCC 7102</strain>
    </source>
</reference>